<dbReference type="Proteomes" id="UP000276128">
    <property type="component" value="Unassembled WGS sequence"/>
</dbReference>
<dbReference type="PANTHER" id="PTHR30487">
    <property type="entry name" value="TYPE 4 PREPILIN-LIKE PROTEINS LEADER PEPTIDE-PROCESSING ENZYME"/>
    <property type="match status" value="1"/>
</dbReference>
<evidence type="ECO:0000256" key="1">
    <source>
        <dbReference type="ARBA" id="ARBA00005801"/>
    </source>
</evidence>
<proteinExistence type="inferred from homology"/>
<feature type="transmembrane region" description="Helical" evidence="2">
    <location>
        <begin position="63"/>
        <end position="87"/>
    </location>
</feature>
<keyword evidence="2" id="KW-0812">Transmembrane</keyword>
<evidence type="ECO:0000256" key="2">
    <source>
        <dbReference type="SAM" id="Phobius"/>
    </source>
</evidence>
<keyword evidence="2" id="KW-0472">Membrane</keyword>
<name>A0A3S0C7Q3_9BACL</name>
<sequence>MDRGIGLENSGGGNRVVHIMLFLIIGIAFVLDASKAIIPNVLTMMGTLMGVGYHGATEGWSGIGYAVTGSLTGFMAMLLLYLIGALGAGDVKLFAAIGAMMGTGFVLQTGVYAICCAGVIGAIVLIVRRKVRATSARLTGWLFTFIALRRIEGLFELQEQPNLKFPFMYAVVPGVAMAWYYSFV</sequence>
<dbReference type="GO" id="GO:0004190">
    <property type="term" value="F:aspartic-type endopeptidase activity"/>
    <property type="evidence" value="ECO:0007669"/>
    <property type="project" value="InterPro"/>
</dbReference>
<comment type="caution">
    <text evidence="4">The sequence shown here is derived from an EMBL/GenBank/DDBJ whole genome shotgun (WGS) entry which is preliminary data.</text>
</comment>
<dbReference type="GO" id="GO:0005886">
    <property type="term" value="C:plasma membrane"/>
    <property type="evidence" value="ECO:0007669"/>
    <property type="project" value="TreeGrafter"/>
</dbReference>
<accession>A0A3S0C7Q3</accession>
<reference evidence="4 5" key="1">
    <citation type="submission" date="2018-12" db="EMBL/GenBank/DDBJ databases">
        <title>Bacillus ochoae sp. nov., Paenibacillus whitsoniae sp. nov., Paenibacillus spiritus sp. nov. Isolated from the Mars Exploration Rover during spacecraft assembly.</title>
        <authorList>
            <person name="Seuylemezian A."/>
            <person name="Vaishampayan P."/>
        </authorList>
    </citation>
    <scope>NUCLEOTIDE SEQUENCE [LARGE SCALE GENOMIC DNA]</scope>
    <source>
        <strain evidence="4 5">MER 54</strain>
    </source>
</reference>
<dbReference type="Gene3D" id="1.20.120.1220">
    <property type="match status" value="1"/>
</dbReference>
<gene>
    <name evidence="4" type="ORF">EJQ19_25365</name>
</gene>
<dbReference type="InterPro" id="IPR050882">
    <property type="entry name" value="Prepilin_peptidase/N-MTase"/>
</dbReference>
<dbReference type="Pfam" id="PF01478">
    <property type="entry name" value="Peptidase_A24"/>
    <property type="match status" value="1"/>
</dbReference>
<dbReference type="InterPro" id="IPR000045">
    <property type="entry name" value="Prepilin_IV_endopep_pep"/>
</dbReference>
<evidence type="ECO:0000313" key="5">
    <source>
        <dbReference type="Proteomes" id="UP000276128"/>
    </source>
</evidence>
<comment type="similarity">
    <text evidence="1">Belongs to the peptidase A24 family.</text>
</comment>
<feature type="transmembrane region" description="Helical" evidence="2">
    <location>
        <begin position="12"/>
        <end position="31"/>
    </location>
</feature>
<dbReference type="AlphaFoldDB" id="A0A3S0C7Q3"/>
<keyword evidence="5" id="KW-1185">Reference proteome</keyword>
<dbReference type="EMBL" id="RXHU01000083">
    <property type="protein sequence ID" value="RTE05386.1"/>
    <property type="molecule type" value="Genomic_DNA"/>
</dbReference>
<feature type="transmembrane region" description="Helical" evidence="2">
    <location>
        <begin position="93"/>
        <end position="126"/>
    </location>
</feature>
<feature type="transmembrane region" description="Helical" evidence="2">
    <location>
        <begin position="138"/>
        <end position="155"/>
    </location>
</feature>
<evidence type="ECO:0000259" key="3">
    <source>
        <dbReference type="Pfam" id="PF01478"/>
    </source>
</evidence>
<evidence type="ECO:0000313" key="4">
    <source>
        <dbReference type="EMBL" id="RTE05386.1"/>
    </source>
</evidence>
<feature type="transmembrane region" description="Helical" evidence="2">
    <location>
        <begin position="167"/>
        <end position="183"/>
    </location>
</feature>
<dbReference type="PANTHER" id="PTHR30487:SF0">
    <property type="entry name" value="PREPILIN LEADER PEPTIDASE_N-METHYLTRANSFERASE-RELATED"/>
    <property type="match status" value="1"/>
</dbReference>
<keyword evidence="2" id="KW-1133">Transmembrane helix</keyword>
<dbReference type="GO" id="GO:0006465">
    <property type="term" value="P:signal peptide processing"/>
    <property type="evidence" value="ECO:0007669"/>
    <property type="project" value="TreeGrafter"/>
</dbReference>
<organism evidence="4 5">
    <name type="scientific">Paenibacillus whitsoniae</name>
    <dbReference type="NCBI Taxonomy" id="2496558"/>
    <lineage>
        <taxon>Bacteria</taxon>
        <taxon>Bacillati</taxon>
        <taxon>Bacillota</taxon>
        <taxon>Bacilli</taxon>
        <taxon>Bacillales</taxon>
        <taxon>Paenibacillaceae</taxon>
        <taxon>Paenibacillus</taxon>
    </lineage>
</organism>
<feature type="domain" description="Prepilin type IV endopeptidase peptidase" evidence="3">
    <location>
        <begin position="20"/>
        <end position="121"/>
    </location>
</feature>
<dbReference type="OrthoDB" id="5508079at2"/>
<protein>
    <submittedName>
        <fullName evidence="4">Prepilin peptidase</fullName>
    </submittedName>
</protein>